<gene>
    <name evidence="1" type="ORF">J1836_017900</name>
</gene>
<organism evidence="1">
    <name type="scientific">Thiothrix fructosivorans</name>
    <dbReference type="NCBI Taxonomy" id="111770"/>
    <lineage>
        <taxon>Bacteria</taxon>
        <taxon>Pseudomonadati</taxon>
        <taxon>Pseudomonadota</taxon>
        <taxon>Gammaproteobacteria</taxon>
        <taxon>Thiotrichales</taxon>
        <taxon>Thiotrichaceae</taxon>
        <taxon>Thiothrix</taxon>
    </lineage>
</organism>
<dbReference type="AlphaFoldDB" id="A0A8B0SL13"/>
<accession>A0A8B0SL13</accession>
<protein>
    <submittedName>
        <fullName evidence="1">Uncharacterized protein</fullName>
    </submittedName>
</protein>
<sequence length="53" mass="6032">MINQSFAKDIASCSNPTGKVYYPELELINKNDSDWDDDKILNGITKLIKLNDE</sequence>
<name>A0A8B0SL13_9GAMM</name>
<evidence type="ECO:0000313" key="1">
    <source>
        <dbReference type="EMBL" id="QTX10427.1"/>
    </source>
</evidence>
<dbReference type="RefSeq" id="WP_242632676.1">
    <property type="nucleotide sequence ID" value="NZ_JAFMPM010000005.1"/>
</dbReference>
<reference evidence="1" key="1">
    <citation type="submission" date="2021-04" db="EMBL/GenBank/DDBJ databases">
        <title>Complete Genome and methylome analysis of Thiothrix fructosivorans ATCC 49748.</title>
        <authorList>
            <person name="Fomenkov A."/>
            <person name="Sun L."/>
            <person name="Vincze T."/>
            <person name="Grabovich M.Y."/>
            <person name="Roberts R.J."/>
        </authorList>
    </citation>
    <scope>NUCLEOTIDE SEQUENCE</scope>
    <source>
        <strain evidence="1">ATCC 49748</strain>
    </source>
</reference>
<dbReference type="EMBL" id="CP072748">
    <property type="protein sequence ID" value="QTX10427.1"/>
    <property type="molecule type" value="Genomic_DNA"/>
</dbReference>
<proteinExistence type="predicted"/>